<evidence type="ECO:0000313" key="1">
    <source>
        <dbReference type="EMBL" id="UPZ13854.1"/>
    </source>
</evidence>
<keyword evidence="2" id="KW-1185">Reference proteome</keyword>
<proteinExistence type="predicted"/>
<evidence type="ECO:0008006" key="3">
    <source>
        <dbReference type="Google" id="ProtNLM"/>
    </source>
</evidence>
<evidence type="ECO:0000313" key="2">
    <source>
        <dbReference type="Proteomes" id="UP000829998"/>
    </source>
</evidence>
<dbReference type="EMBL" id="CP096829">
    <property type="protein sequence ID" value="UPZ13854.1"/>
    <property type="molecule type" value="Genomic_DNA"/>
</dbReference>
<name>A0ABY4LL84_9FLAO</name>
<gene>
    <name evidence="1" type="ORF">M0M44_13950</name>
</gene>
<dbReference type="RefSeq" id="WP_248726198.1">
    <property type="nucleotide sequence ID" value="NZ_CP096829.1"/>
</dbReference>
<dbReference type="PROSITE" id="PS51257">
    <property type="entry name" value="PROKAR_LIPOPROTEIN"/>
    <property type="match status" value="1"/>
</dbReference>
<organism evidence="1 2">
    <name type="scientific">Flavobacterium humidisoli</name>
    <dbReference type="NCBI Taxonomy" id="2937442"/>
    <lineage>
        <taxon>Bacteria</taxon>
        <taxon>Pseudomonadati</taxon>
        <taxon>Bacteroidota</taxon>
        <taxon>Flavobacteriia</taxon>
        <taxon>Flavobacteriales</taxon>
        <taxon>Flavobacteriaceae</taxon>
        <taxon>Flavobacterium</taxon>
    </lineage>
</organism>
<reference evidence="1 2" key="1">
    <citation type="submission" date="2022-04" db="EMBL/GenBank/DDBJ databases">
        <authorList>
            <person name="Ra J.-S."/>
            <person name="Kim S.-B."/>
        </authorList>
    </citation>
    <scope>NUCLEOTIDE SEQUENCE [LARGE SCALE GENOMIC DNA]</scope>
    <source>
        <strain evidence="1 2">MMS21-Er5</strain>
    </source>
</reference>
<protein>
    <recommendedName>
        <fullName evidence="3">MORN repeat variant</fullName>
    </recommendedName>
</protein>
<sequence length="228" mass="27007">MRKILAISLICVIFSCKPQDKKQTEIEKIKHYKMERNERYNELVTKDFETFDIKRFDQNKNENEDYVYTLPNGSRVREFGYKERGYFSQIFPKKSVFTISKGFYPNSNIKDKGPSFKDNCEIGIWYEFDEKGKLIKEIDLDKPFKIAINDIIEFLKKNEADLFSNFTSIKRSYDEKTKQATWSLVYRGKYKDNSGMFVIDIDDSSAEVVKVIKILGKEGEKEIIFYQK</sequence>
<accession>A0ABY4LL84</accession>
<dbReference type="Proteomes" id="UP000829998">
    <property type="component" value="Chromosome"/>
</dbReference>